<dbReference type="STRING" id="1802440.A2569_01745"/>
<accession>A0A1G2QHC2</accession>
<evidence type="ECO:0000256" key="1">
    <source>
        <dbReference type="SAM" id="MobiDB-lite"/>
    </source>
</evidence>
<comment type="caution">
    <text evidence="2">The sequence shown here is derived from an EMBL/GenBank/DDBJ whole genome shotgun (WGS) entry which is preliminary data.</text>
</comment>
<reference evidence="2 3" key="1">
    <citation type="journal article" date="2016" name="Nat. Commun.">
        <title>Thousands of microbial genomes shed light on interconnected biogeochemical processes in an aquifer system.</title>
        <authorList>
            <person name="Anantharaman K."/>
            <person name="Brown C.T."/>
            <person name="Hug L.A."/>
            <person name="Sharon I."/>
            <person name="Castelle C.J."/>
            <person name="Probst A.J."/>
            <person name="Thomas B.C."/>
            <person name="Singh A."/>
            <person name="Wilkins M.J."/>
            <person name="Karaoz U."/>
            <person name="Brodie E.L."/>
            <person name="Williams K.H."/>
            <person name="Hubbard S.S."/>
            <person name="Banfield J.F."/>
        </authorList>
    </citation>
    <scope>NUCLEOTIDE SEQUENCE [LARGE SCALE GENOMIC DNA]</scope>
</reference>
<name>A0A1G2QHC2_9BACT</name>
<evidence type="ECO:0000313" key="2">
    <source>
        <dbReference type="EMBL" id="OHA60024.1"/>
    </source>
</evidence>
<protein>
    <submittedName>
        <fullName evidence="2">Uncharacterized protein</fullName>
    </submittedName>
</protein>
<dbReference type="EMBL" id="MHTL01000018">
    <property type="protein sequence ID" value="OHA60024.1"/>
    <property type="molecule type" value="Genomic_DNA"/>
</dbReference>
<feature type="region of interest" description="Disordered" evidence="1">
    <location>
        <begin position="235"/>
        <end position="254"/>
    </location>
</feature>
<evidence type="ECO:0000313" key="3">
    <source>
        <dbReference type="Proteomes" id="UP000177090"/>
    </source>
</evidence>
<gene>
    <name evidence="2" type="ORF">A2569_01745</name>
</gene>
<sequence>MKKRESEEQLIMSTASPDFPKWYIEFQVALLRQAPRPGEIDQTTALGWKDNQESLKKNLADCLLPQPVATPVEPAKLELLLEAVGTVPISTTTSKFVRDTCRNTAVKISYIGDNFTSWFLSGDDKIEDPISEQTLRCHKLRQFSVDGPIIIELGGAEKSETTLPEMFSLMEKQGKGENGVLLNNGYANIFYIRDIAGVLRTVFVVWYDGGWDVDAHSVESPLRWSDGGQVFSRNPPVGGVLEPSEPLAPAQSVS</sequence>
<proteinExistence type="predicted"/>
<organism evidence="2 3">
    <name type="scientific">Candidatus Vogelbacteria bacterium RIFOXYD1_FULL_51_18</name>
    <dbReference type="NCBI Taxonomy" id="1802440"/>
    <lineage>
        <taxon>Bacteria</taxon>
        <taxon>Candidatus Vogeliibacteriota</taxon>
    </lineage>
</organism>
<dbReference type="Proteomes" id="UP000177090">
    <property type="component" value="Unassembled WGS sequence"/>
</dbReference>
<dbReference type="AlphaFoldDB" id="A0A1G2QHC2"/>